<evidence type="ECO:0000313" key="1">
    <source>
        <dbReference type="EMBL" id="TGZ83889.1"/>
    </source>
</evidence>
<evidence type="ECO:0008006" key="3">
    <source>
        <dbReference type="Google" id="ProtNLM"/>
    </source>
</evidence>
<dbReference type="AlphaFoldDB" id="A0A4S2N3R7"/>
<feature type="non-terminal residue" evidence="1">
    <location>
        <position position="173"/>
    </location>
</feature>
<dbReference type="Proteomes" id="UP000298138">
    <property type="component" value="Unassembled WGS sequence"/>
</dbReference>
<gene>
    <name evidence="1" type="ORF">EX30DRAFT_338488</name>
</gene>
<evidence type="ECO:0000313" key="2">
    <source>
        <dbReference type="Proteomes" id="UP000298138"/>
    </source>
</evidence>
<sequence length="173" mass="19859">MSPSSSNSNNDYSLLLQSAKHLCTLFSNPHIPPTDLLALFTADAICHEHATARLNSQIPFLARDLFPNEYFQLLGKLMSFQNMVFDEHEFWVDERKGVVGARGRARFTWIGDGDDENEGETREKSWDEIFVYRLEFAEAVEEVEVGRRKLKVRKVKKYEIWGDTGAMERAAKA</sequence>
<reference evidence="1 2" key="1">
    <citation type="submission" date="2019-04" db="EMBL/GenBank/DDBJ databases">
        <title>Comparative genomics and transcriptomics to analyze fruiting body development in filamentous ascomycetes.</title>
        <authorList>
            <consortium name="DOE Joint Genome Institute"/>
            <person name="Lutkenhaus R."/>
            <person name="Traeger S."/>
            <person name="Breuer J."/>
            <person name="Kuo A."/>
            <person name="Lipzen A."/>
            <person name="Pangilinan J."/>
            <person name="Dilworth D."/>
            <person name="Sandor L."/>
            <person name="Poggeler S."/>
            <person name="Barry K."/>
            <person name="Grigoriev I.V."/>
            <person name="Nowrousian M."/>
        </authorList>
    </citation>
    <scope>NUCLEOTIDE SEQUENCE [LARGE SCALE GENOMIC DNA]</scope>
    <source>
        <strain evidence="1 2">CBS 389.68</strain>
    </source>
</reference>
<dbReference type="EMBL" id="ML220113">
    <property type="protein sequence ID" value="TGZ83889.1"/>
    <property type="molecule type" value="Genomic_DNA"/>
</dbReference>
<accession>A0A4S2N3R7</accession>
<dbReference type="OrthoDB" id="3352776at2759"/>
<proteinExistence type="predicted"/>
<name>A0A4S2N3R7_9PEZI</name>
<organism evidence="1 2">
    <name type="scientific">Ascodesmis nigricans</name>
    <dbReference type="NCBI Taxonomy" id="341454"/>
    <lineage>
        <taxon>Eukaryota</taxon>
        <taxon>Fungi</taxon>
        <taxon>Dikarya</taxon>
        <taxon>Ascomycota</taxon>
        <taxon>Pezizomycotina</taxon>
        <taxon>Pezizomycetes</taxon>
        <taxon>Pezizales</taxon>
        <taxon>Ascodesmidaceae</taxon>
        <taxon>Ascodesmis</taxon>
    </lineage>
</organism>
<keyword evidence="2" id="KW-1185">Reference proteome</keyword>
<protein>
    <recommendedName>
        <fullName evidence="3">SnoaL-like domain-containing protein</fullName>
    </recommendedName>
</protein>
<dbReference type="InParanoid" id="A0A4S2N3R7"/>
<dbReference type="STRING" id="341454.A0A4S2N3R7"/>